<name>A0A381YZY9_9ZZZZ</name>
<reference evidence="2" key="1">
    <citation type="submission" date="2018-05" db="EMBL/GenBank/DDBJ databases">
        <authorList>
            <person name="Lanie J.A."/>
            <person name="Ng W.-L."/>
            <person name="Kazmierczak K.M."/>
            <person name="Andrzejewski T.M."/>
            <person name="Davidsen T.M."/>
            <person name="Wayne K.J."/>
            <person name="Tettelin H."/>
            <person name="Glass J.I."/>
            <person name="Rusch D."/>
            <person name="Podicherti R."/>
            <person name="Tsui H.-C.T."/>
            <person name="Winkler M.E."/>
        </authorList>
    </citation>
    <scope>NUCLEOTIDE SEQUENCE</scope>
</reference>
<dbReference type="AlphaFoldDB" id="A0A381YZY9"/>
<organism evidence="2">
    <name type="scientific">marine metagenome</name>
    <dbReference type="NCBI Taxonomy" id="408172"/>
    <lineage>
        <taxon>unclassified sequences</taxon>
        <taxon>metagenomes</taxon>
        <taxon>ecological metagenomes</taxon>
    </lineage>
</organism>
<sequence length="668" mass="73825">MVTPAGDLITDFGADDPTTSAQWDEWVSPTKMRNFAVGTHLLDWLDRMNRRVNPSDLPANWIGPASSMPGYDASLDHMLDLKQLGIRFETLVWDYIRTRFNCVQICNSRTDVIRLVKATETLDEMRNGTEIIYQGVLRDHRNKIFGSPDFLIRADVLPRLVQLSGSSVYGASFEGDLDEAAPELCDEEKGWHYRIVDVKFKGLKILGNGCINTTTSNKANRIQLAAYTHGLETMQGYAPPEAYILGRSWESTTSTGGSGGNCFERLGKADFAGADSGCLQQASDAANWIRAMRSNGFSGLGTGPHTPLRRADIPTPSHDNLRVDYGKIGDYDPWGSAVRYLATQQRDVTMIPGNKAGNRASILAGPPSITDGWGDANFSLPSTASPKAQRVLEVNLLPSPEVRPASATTVTDPRFRRTGNYAPQELEFFVDFEGIESTHLENFSTFPDAAAASGQFIYMIGCGHSFQGTWEDYECFVVSDITTAEETDIFRQWFAHMDAVRISHGVPATPEPPIIHWHRYERTCNRKSRAKNTPPPGWWRPSPESTTPPPTNPLAFWDMGIELLKVEPFGVTGAFRWGLKPFSKAVAPIANALASGSVNLWPSPSPVEHGLAASMAAVVPWRVGTTLNTRDPANPAQFADQLIEDSRAYNEVDCKIMFDILEYLRSNH</sequence>
<protein>
    <submittedName>
        <fullName evidence="2">Uncharacterized protein</fullName>
    </submittedName>
</protein>
<dbReference type="EMBL" id="UINC01019483">
    <property type="protein sequence ID" value="SVA82510.1"/>
    <property type="molecule type" value="Genomic_DNA"/>
</dbReference>
<feature type="region of interest" description="Disordered" evidence="1">
    <location>
        <begin position="526"/>
        <end position="547"/>
    </location>
</feature>
<proteinExistence type="predicted"/>
<evidence type="ECO:0000256" key="1">
    <source>
        <dbReference type="SAM" id="MobiDB-lite"/>
    </source>
</evidence>
<accession>A0A381YZY9</accession>
<gene>
    <name evidence="2" type="ORF">METZ01_LOCUS135364</name>
</gene>
<evidence type="ECO:0000313" key="2">
    <source>
        <dbReference type="EMBL" id="SVA82510.1"/>
    </source>
</evidence>